<sequence>MKKTKRAIALGYDGYQAPSVKAKAVNELAGALIEALSDQGCLIHKDENLLKWLERLEVGEAIPPSLYRVVAELIAYAWVLEGKTPPGWQGPKPINTKV</sequence>
<name>A0ABX6K976_SALCS</name>
<keyword evidence="3" id="KW-1185">Reference proteome</keyword>
<organism evidence="2 3">
    <name type="scientific">Salinivibrio costicola</name>
    <name type="common">Vibrio costicola</name>
    <dbReference type="NCBI Taxonomy" id="51367"/>
    <lineage>
        <taxon>Bacteria</taxon>
        <taxon>Pseudomonadati</taxon>
        <taxon>Pseudomonadota</taxon>
        <taxon>Gammaproteobacteria</taxon>
        <taxon>Vibrionales</taxon>
        <taxon>Vibrionaceae</taxon>
        <taxon>Salinivibrio</taxon>
    </lineage>
</organism>
<evidence type="ECO:0000256" key="1">
    <source>
        <dbReference type="ARBA" id="ARBA00010690"/>
    </source>
</evidence>
<protein>
    <submittedName>
        <fullName evidence="2">Flagellar biosynthesis protein FlhB</fullName>
    </submittedName>
</protein>
<gene>
    <name evidence="2" type="ORF">HBA18_10140</name>
</gene>
<reference evidence="2 3" key="1">
    <citation type="submission" date="2020-03" db="EMBL/GenBank/DDBJ databases">
        <title>Genome mining reveals the biosynthetic pathways of PHA and ectoines of the halophilic strain Salinivibrio costicola M318 isolated from fermented shrimp paste.</title>
        <authorList>
            <person name="Doan T.V."/>
            <person name="Tran L.T."/>
            <person name="Trieu T.A."/>
            <person name="Nguyen Q.V."/>
            <person name="Quach T.N."/>
            <person name="Phi T.Q."/>
            <person name="Kumar S."/>
        </authorList>
    </citation>
    <scope>NUCLEOTIDE SEQUENCE [LARGE SCALE GENOMIC DNA]</scope>
    <source>
        <strain evidence="2 3">M318</strain>
    </source>
</reference>
<dbReference type="RefSeq" id="WP_167314727.1">
    <property type="nucleotide sequence ID" value="NZ_CP050266.1"/>
</dbReference>
<dbReference type="InterPro" id="IPR006135">
    <property type="entry name" value="T3SS_substrate_exporter"/>
</dbReference>
<dbReference type="Proteomes" id="UP000501408">
    <property type="component" value="Chromosome 1"/>
</dbReference>
<dbReference type="SUPFAM" id="SSF160544">
    <property type="entry name" value="EscU C-terminal domain-like"/>
    <property type="match status" value="1"/>
</dbReference>
<evidence type="ECO:0000313" key="3">
    <source>
        <dbReference type="Proteomes" id="UP000501408"/>
    </source>
</evidence>
<keyword evidence="2" id="KW-0282">Flagellum</keyword>
<keyword evidence="2" id="KW-0966">Cell projection</keyword>
<proteinExistence type="inferred from homology"/>
<evidence type="ECO:0000313" key="2">
    <source>
        <dbReference type="EMBL" id="QIR06696.1"/>
    </source>
</evidence>
<dbReference type="EMBL" id="CP050266">
    <property type="protein sequence ID" value="QIR06696.1"/>
    <property type="molecule type" value="Genomic_DNA"/>
</dbReference>
<accession>A0ABX6K976</accession>
<dbReference type="Gene3D" id="3.40.1690.10">
    <property type="entry name" value="secretion proteins EscU"/>
    <property type="match status" value="1"/>
</dbReference>
<comment type="similarity">
    <text evidence="1">Belongs to the type III secretion exporter family.</text>
</comment>
<dbReference type="InterPro" id="IPR029025">
    <property type="entry name" value="T3SS_substrate_exporter_C"/>
</dbReference>
<dbReference type="Pfam" id="PF01312">
    <property type="entry name" value="Bac_export_2"/>
    <property type="match status" value="1"/>
</dbReference>
<keyword evidence="2" id="KW-0969">Cilium</keyword>